<evidence type="ECO:0000256" key="4">
    <source>
        <dbReference type="ARBA" id="ARBA00022771"/>
    </source>
</evidence>
<comment type="similarity">
    <text evidence="11 13">Belongs to the RecA family. RadA subfamily.</text>
</comment>
<dbReference type="InterPro" id="IPR027417">
    <property type="entry name" value="P-loop_NTPase"/>
</dbReference>
<keyword evidence="10 11" id="KW-0234">DNA repair</keyword>
<dbReference type="Pfam" id="PF18073">
    <property type="entry name" value="Zn_ribbon_LapB"/>
    <property type="match status" value="1"/>
</dbReference>
<name>A0A199NV61_9MICC</name>
<dbReference type="GO" id="GO:0140664">
    <property type="term" value="F:ATP-dependent DNA damage sensor activity"/>
    <property type="evidence" value="ECO:0007669"/>
    <property type="project" value="InterPro"/>
</dbReference>
<dbReference type="PANTHER" id="PTHR32472:SF10">
    <property type="entry name" value="DNA REPAIR PROTEIN RADA-LIKE PROTEIN"/>
    <property type="match status" value="1"/>
</dbReference>
<dbReference type="FunFam" id="3.40.50.300:FF:000050">
    <property type="entry name" value="DNA repair protein RadA"/>
    <property type="match status" value="1"/>
</dbReference>
<dbReference type="Gene3D" id="3.40.50.300">
    <property type="entry name" value="P-loop containing nucleotide triphosphate hydrolases"/>
    <property type="match status" value="1"/>
</dbReference>
<evidence type="ECO:0000256" key="12">
    <source>
        <dbReference type="NCBIfam" id="TIGR00416"/>
    </source>
</evidence>
<keyword evidence="6 13" id="KW-0862">Zinc</keyword>
<evidence type="ECO:0000256" key="13">
    <source>
        <dbReference type="RuleBase" id="RU003555"/>
    </source>
</evidence>
<proteinExistence type="inferred from homology"/>
<evidence type="ECO:0000256" key="2">
    <source>
        <dbReference type="ARBA" id="ARBA00022741"/>
    </source>
</evidence>
<keyword evidence="3 11" id="KW-0227">DNA damage</keyword>
<sequence>MSPARKSPRAANAYRCRECGWTTAKWVGRCGECQQWGTIEEVGAVASGPRTSAAASVQTPAQPITQVDATLARAASTGIAEFDRVLGGGLVPGAVVLMAGEPGVGKSTLLLDVAATFARGAGSTRDVLYVTGEESAAQVKLRADRIGADADTLYLAAETDLGAALAHIERINPTLLILDSVQTLASAEVDGSAGGVTQVREVAAAVIAEAKRRNMTTLLVGHVTKEGAIAGPRLLEHLVDVVCQFEGDKNSRSRMLRAVKNRFGPTDEVGCFDLLEDGITGVSDPSGLFVSRTPVPVAGTCLSVTLEGRRPLLAEVQALLDESSTSQPRRATAGLDAQRTAMLLAVLQRRAGFGVGKMDCYLSTVGGVRLSEPAADLATVMALASAAEDKPLPRRLVVFGEVGLAGEVRAVPGIRQRIAEAARLGFTHALVPASPAGAGQVPEGFTVKEVASVVEAVATLFPGRTKG</sequence>
<dbReference type="GO" id="GO:0006508">
    <property type="term" value="P:proteolysis"/>
    <property type="evidence" value="ECO:0007669"/>
    <property type="project" value="InterPro"/>
</dbReference>
<protein>
    <recommendedName>
        <fullName evidence="11 12">DNA repair protein RadA</fullName>
    </recommendedName>
</protein>
<dbReference type="InterPro" id="IPR041166">
    <property type="entry name" value="Rubredoxin_2"/>
</dbReference>
<evidence type="ECO:0000256" key="1">
    <source>
        <dbReference type="ARBA" id="ARBA00022723"/>
    </source>
</evidence>
<dbReference type="RefSeq" id="WP_064724959.1">
    <property type="nucleotide sequence ID" value="NZ_LJBJ02000003.1"/>
</dbReference>
<dbReference type="InterPro" id="IPR003593">
    <property type="entry name" value="AAA+_ATPase"/>
</dbReference>
<keyword evidence="2 11" id="KW-0547">Nucleotide-binding</keyword>
<dbReference type="GO" id="GO:0004252">
    <property type="term" value="F:serine-type endopeptidase activity"/>
    <property type="evidence" value="ECO:0007669"/>
    <property type="project" value="InterPro"/>
</dbReference>
<dbReference type="SUPFAM" id="SSF52540">
    <property type="entry name" value="P-loop containing nucleoside triphosphate hydrolases"/>
    <property type="match status" value="1"/>
</dbReference>
<dbReference type="GO" id="GO:0005829">
    <property type="term" value="C:cytosol"/>
    <property type="evidence" value="ECO:0007669"/>
    <property type="project" value="TreeGrafter"/>
</dbReference>
<dbReference type="InterPro" id="IPR020588">
    <property type="entry name" value="RecA_ATP-bd"/>
</dbReference>
<evidence type="ECO:0000256" key="8">
    <source>
        <dbReference type="ARBA" id="ARBA00023016"/>
    </source>
</evidence>
<dbReference type="HAMAP" id="MF_01498">
    <property type="entry name" value="RadA_bact"/>
    <property type="match status" value="1"/>
</dbReference>
<evidence type="ECO:0000256" key="7">
    <source>
        <dbReference type="ARBA" id="ARBA00022840"/>
    </source>
</evidence>
<accession>A0A199NV61</accession>
<dbReference type="GO" id="GO:0008270">
    <property type="term" value="F:zinc ion binding"/>
    <property type="evidence" value="ECO:0007669"/>
    <property type="project" value="UniProtKB-KW"/>
</dbReference>
<keyword evidence="1 11" id="KW-0479">Metal-binding</keyword>
<evidence type="ECO:0000256" key="6">
    <source>
        <dbReference type="ARBA" id="ARBA00022833"/>
    </source>
</evidence>
<dbReference type="PRINTS" id="PR01874">
    <property type="entry name" value="DNAREPAIRADA"/>
</dbReference>
<dbReference type="Gene3D" id="3.30.230.10">
    <property type="match status" value="1"/>
</dbReference>
<dbReference type="InterPro" id="IPR004504">
    <property type="entry name" value="DNA_repair_RadA"/>
</dbReference>
<dbReference type="InterPro" id="IPR008269">
    <property type="entry name" value="Lon_proteolytic"/>
</dbReference>
<dbReference type="AlphaFoldDB" id="A0A199NV61"/>
<evidence type="ECO:0000256" key="11">
    <source>
        <dbReference type="HAMAP-Rule" id="MF_01498"/>
    </source>
</evidence>
<feature type="region of interest" description="Lon-protease-like" evidence="11">
    <location>
        <begin position="359"/>
        <end position="467"/>
    </location>
</feature>
<evidence type="ECO:0000259" key="14">
    <source>
        <dbReference type="PROSITE" id="PS50162"/>
    </source>
</evidence>
<comment type="function">
    <text evidence="13">DNA-dependent ATPase involved in processing of recombination intermediates, plays a role in repairing DNA breaks. Stimulates the branch migration of RecA-mediated strand transfer reactions, allowing the 3' invading strand to extend heteroduplex DNA faster. Binds ssDNA in the presence of ADP but not other nucleotides, has ATPase activity that is stimulated by ssDNA and various branched DNA structures, but inhibited by SSB. Does not have RecA's homology-searching function.</text>
</comment>
<feature type="domain" description="RecA family profile 1" evidence="14">
    <location>
        <begin position="71"/>
        <end position="223"/>
    </location>
</feature>
<dbReference type="Proteomes" id="UP000053171">
    <property type="component" value="Unassembled WGS sequence"/>
</dbReference>
<dbReference type="SUPFAM" id="SSF54211">
    <property type="entry name" value="Ribosomal protein S5 domain 2-like"/>
    <property type="match status" value="1"/>
</dbReference>
<dbReference type="PROSITE" id="PS50162">
    <property type="entry name" value="RECA_2"/>
    <property type="match status" value="1"/>
</dbReference>
<keyword evidence="5" id="KW-0378">Hydrolase</keyword>
<dbReference type="NCBIfam" id="TIGR00416">
    <property type="entry name" value="sms"/>
    <property type="match status" value="1"/>
</dbReference>
<evidence type="ECO:0000256" key="10">
    <source>
        <dbReference type="ARBA" id="ARBA00023204"/>
    </source>
</evidence>
<comment type="domain">
    <text evidence="11">The middle region has homology to RecA with ATPase motifs including the RadA KNRFG motif, while the C-terminus is homologous to Lon protease.</text>
</comment>
<dbReference type="CDD" id="cd01121">
    <property type="entry name" value="RadA_SMS_N"/>
    <property type="match status" value="1"/>
</dbReference>
<evidence type="ECO:0000256" key="9">
    <source>
        <dbReference type="ARBA" id="ARBA00023125"/>
    </source>
</evidence>
<keyword evidence="16" id="KW-1185">Reference proteome</keyword>
<evidence type="ECO:0000313" key="16">
    <source>
        <dbReference type="Proteomes" id="UP000053171"/>
    </source>
</evidence>
<keyword evidence="4 13" id="KW-0863">Zinc-finger</keyword>
<keyword evidence="9 11" id="KW-0238">DNA-binding</keyword>
<feature type="binding site" evidence="11">
    <location>
        <begin position="100"/>
        <end position="107"/>
    </location>
    <ligand>
        <name>ATP</name>
        <dbReference type="ChEBI" id="CHEBI:30616"/>
    </ligand>
</feature>
<feature type="short sequence motif" description="RadA KNRFG motif" evidence="11">
    <location>
        <begin position="260"/>
        <end position="264"/>
    </location>
</feature>
<dbReference type="Pfam" id="PF05362">
    <property type="entry name" value="Lon_C"/>
    <property type="match status" value="1"/>
</dbReference>
<evidence type="ECO:0000256" key="3">
    <source>
        <dbReference type="ARBA" id="ARBA00022763"/>
    </source>
</evidence>
<organism evidence="15 16">
    <name type="scientific">Rothia kristinae</name>
    <dbReference type="NCBI Taxonomy" id="37923"/>
    <lineage>
        <taxon>Bacteria</taxon>
        <taxon>Bacillati</taxon>
        <taxon>Actinomycetota</taxon>
        <taxon>Actinomycetes</taxon>
        <taxon>Micrococcales</taxon>
        <taxon>Micrococcaceae</taxon>
        <taxon>Rothia</taxon>
    </lineage>
</organism>
<dbReference type="InterPro" id="IPR014721">
    <property type="entry name" value="Ribsml_uS5_D2-typ_fold_subgr"/>
</dbReference>
<keyword evidence="8 11" id="KW-0346">Stress response</keyword>
<dbReference type="GO" id="GO:0004176">
    <property type="term" value="F:ATP-dependent peptidase activity"/>
    <property type="evidence" value="ECO:0007669"/>
    <property type="project" value="InterPro"/>
</dbReference>
<evidence type="ECO:0000313" key="15">
    <source>
        <dbReference type="EMBL" id="OAX52483.1"/>
    </source>
</evidence>
<dbReference type="SMART" id="SM00382">
    <property type="entry name" value="AAA"/>
    <property type="match status" value="1"/>
</dbReference>
<keyword evidence="7 11" id="KW-0067">ATP-binding</keyword>
<evidence type="ECO:0000256" key="5">
    <source>
        <dbReference type="ARBA" id="ARBA00022801"/>
    </source>
</evidence>
<dbReference type="GO" id="GO:0000725">
    <property type="term" value="P:recombinational repair"/>
    <property type="evidence" value="ECO:0007669"/>
    <property type="project" value="UniProtKB-UniRule"/>
</dbReference>
<dbReference type="Pfam" id="PF13481">
    <property type="entry name" value="AAA_25"/>
    <property type="match status" value="1"/>
</dbReference>
<reference evidence="15" key="1">
    <citation type="submission" date="2016-06" db="EMBL/GenBank/DDBJ databases">
        <title>Identification of putative biosynthetic pathways for the production of bioactive secondary metabolites by the marine actinomycete Kocuria kristinae RUTW2-3.</title>
        <authorList>
            <person name="Waterworth S.C."/>
            <person name="Walmsley T.A."/>
            <person name="Matongo T."/>
            <person name="Davies-Coleman M.T."/>
            <person name="Dorrington R.A."/>
        </authorList>
    </citation>
    <scope>NUCLEOTIDE SEQUENCE [LARGE SCALE GENOMIC DNA]</scope>
    <source>
        <strain evidence="15">RUTW2-3</strain>
    </source>
</reference>
<dbReference type="GO" id="GO:0003684">
    <property type="term" value="F:damaged DNA binding"/>
    <property type="evidence" value="ECO:0007669"/>
    <property type="project" value="InterPro"/>
</dbReference>
<dbReference type="PANTHER" id="PTHR32472">
    <property type="entry name" value="DNA REPAIR PROTEIN RADA"/>
    <property type="match status" value="1"/>
</dbReference>
<gene>
    <name evidence="11" type="primary">radA</name>
    <name evidence="15" type="ORF">AN277_0202370</name>
</gene>
<comment type="caution">
    <text evidence="15">The sequence shown here is derived from an EMBL/GenBank/DDBJ whole genome shotgun (WGS) entry which is preliminary data.</text>
</comment>
<dbReference type="InterPro" id="IPR020568">
    <property type="entry name" value="Ribosomal_Su5_D2-typ_SF"/>
</dbReference>
<dbReference type="EMBL" id="LJBJ02000003">
    <property type="protein sequence ID" value="OAX52483.1"/>
    <property type="molecule type" value="Genomic_DNA"/>
</dbReference>
<dbReference type="GO" id="GO:0005524">
    <property type="term" value="F:ATP binding"/>
    <property type="evidence" value="ECO:0007669"/>
    <property type="project" value="UniProtKB-UniRule"/>
</dbReference>
<comment type="function">
    <text evidence="11">Plays a role in repairing double-strand DNA breaks, probably involving stabilizing or processing branched DNA or blocked replication forks.</text>
</comment>